<dbReference type="PANTHER" id="PTHR33608:SF12">
    <property type="entry name" value="DUF58 DOMAIN-CONTAINING PROTEIN"/>
    <property type="match status" value="1"/>
</dbReference>
<proteinExistence type="predicted"/>
<name>A0A9X3CBE9_9VIBR</name>
<feature type="domain" description="DUF58" evidence="1">
    <location>
        <begin position="56"/>
        <end position="272"/>
    </location>
</feature>
<evidence type="ECO:0000313" key="2">
    <source>
        <dbReference type="EMBL" id="MCW8332629.1"/>
    </source>
</evidence>
<organism evidence="2 3">
    <name type="scientific">Vibrio paucivorans</name>
    <dbReference type="NCBI Taxonomy" id="2829489"/>
    <lineage>
        <taxon>Bacteria</taxon>
        <taxon>Pseudomonadati</taxon>
        <taxon>Pseudomonadota</taxon>
        <taxon>Gammaproteobacteria</taxon>
        <taxon>Vibrionales</taxon>
        <taxon>Vibrionaceae</taxon>
        <taxon>Vibrio</taxon>
    </lineage>
</organism>
<dbReference type="RefSeq" id="WP_265686379.1">
    <property type="nucleotide sequence ID" value="NZ_JAKRRX010000007.1"/>
</dbReference>
<dbReference type="AlphaFoldDB" id="A0A9X3CBE9"/>
<evidence type="ECO:0000313" key="3">
    <source>
        <dbReference type="Proteomes" id="UP001155586"/>
    </source>
</evidence>
<evidence type="ECO:0000259" key="1">
    <source>
        <dbReference type="Pfam" id="PF01882"/>
    </source>
</evidence>
<sequence>MKKPHDSRAYVELAELYKLQFKAQKLNLTTNQTINSLLNGAHPSRLRGRGLNFEELKQYQVGDDIRTMDWKVTMRTGKPHVKVFSEEKDRAVYVLVDQRQSMLFGSQYKMKSVIAAELSALLGWISLTAGDRVGGVSFTDNQQMLFKPSRSKNDFSRFLRKLVEHNHMLKVGKSAVSLSDSLNQPLKTIANLQTKNSLIVLISDGRGWDDRTTKYVKALSQQNELVVAHVTDPLELELPTHTYSVVSDGQSQFEVDLSEHKQQFEQAIKQQIEAVDAIRSKYEVPLFPISTLVDVDYQLRKSLARG</sequence>
<accession>A0A9X3CBE9</accession>
<dbReference type="Gene3D" id="3.40.50.410">
    <property type="entry name" value="von Willebrand factor, type A domain"/>
    <property type="match status" value="1"/>
</dbReference>
<dbReference type="Proteomes" id="UP001155586">
    <property type="component" value="Unassembled WGS sequence"/>
</dbReference>
<gene>
    <name evidence="2" type="ORF">MD483_02145</name>
</gene>
<comment type="caution">
    <text evidence="2">The sequence shown here is derived from an EMBL/GenBank/DDBJ whole genome shotgun (WGS) entry which is preliminary data.</text>
</comment>
<reference evidence="2" key="1">
    <citation type="submission" date="2022-02" db="EMBL/GenBank/DDBJ databases">
        <title>Vibrio sp. nov., a new bacterium isolated from Bohai sea, China.</title>
        <authorList>
            <person name="Yuan Y."/>
        </authorList>
    </citation>
    <scope>NUCLEOTIDE SEQUENCE</scope>
    <source>
        <strain evidence="2">DBSS07</strain>
    </source>
</reference>
<dbReference type="Pfam" id="PF01882">
    <property type="entry name" value="DUF58"/>
    <property type="match status" value="1"/>
</dbReference>
<dbReference type="InterPro" id="IPR002881">
    <property type="entry name" value="DUF58"/>
</dbReference>
<protein>
    <submittedName>
        <fullName evidence="2">DUF58 domain-containing protein</fullName>
    </submittedName>
</protein>
<dbReference type="SUPFAM" id="SSF53300">
    <property type="entry name" value="vWA-like"/>
    <property type="match status" value="1"/>
</dbReference>
<dbReference type="EMBL" id="JAKRRX010000007">
    <property type="protein sequence ID" value="MCW8332629.1"/>
    <property type="molecule type" value="Genomic_DNA"/>
</dbReference>
<dbReference type="PANTHER" id="PTHR33608">
    <property type="entry name" value="BLL2464 PROTEIN"/>
    <property type="match status" value="1"/>
</dbReference>
<keyword evidence="3" id="KW-1185">Reference proteome</keyword>
<dbReference type="InterPro" id="IPR036465">
    <property type="entry name" value="vWFA_dom_sf"/>
</dbReference>